<evidence type="ECO:0000313" key="17">
    <source>
        <dbReference type="EMBL" id="NHF59703.1"/>
    </source>
</evidence>
<keyword evidence="1" id="KW-0813">Transport</keyword>
<keyword evidence="12" id="KW-0406">Ion transport</keyword>
<evidence type="ECO:0000256" key="7">
    <source>
        <dbReference type="ARBA" id="ARBA00022692"/>
    </source>
</evidence>
<reference evidence="17" key="2">
    <citation type="submission" date="2020-03" db="EMBL/GenBank/DDBJ databases">
        <title>Flavobacteriaceae bacterium strain TP-CH-4, a member of the family Flavobacteriaceae isolated from a deep-sea seamount.</title>
        <authorList>
            <person name="Zhang D.-C."/>
        </authorList>
    </citation>
    <scope>NUCLEOTIDE SEQUENCE</scope>
    <source>
        <strain evidence="17">TP-CH-4</strain>
    </source>
</reference>
<keyword evidence="14" id="KW-0472">Membrane</keyword>
<dbReference type="EMBL" id="VIKU02000002">
    <property type="protein sequence ID" value="NHF59703.1"/>
    <property type="molecule type" value="Genomic_DNA"/>
</dbReference>
<accession>A0A967EDU5</accession>
<name>A0A967EDU5_9FLAO</name>
<dbReference type="SMART" id="SM00900">
    <property type="entry name" value="FMN_bind"/>
    <property type="match status" value="1"/>
</dbReference>
<sequence length="199" mass="21780">MAKPVTDEPVQEVVMSQVPAEILELIKFADTTLSEGTGVEQLVLFKEIDAKGTVQTVDSKTAVNLYKRMMSPKTPDTFPLFEIKNTDKTILVLGGKGYEGPIWAKVLIDKNTREILKIEFGHQFESEGYGAAITNSSFEKQFLGAKIGLEANTFGLQQGGREVIKGNQPIDGISGATVTGNKVVELLNEGLLRLKEYTE</sequence>
<evidence type="ECO:0000256" key="2">
    <source>
        <dbReference type="ARBA" id="ARBA00022475"/>
    </source>
</evidence>
<dbReference type="PANTHER" id="PTHR37838">
    <property type="entry name" value="NA(+)-TRANSLOCATING NADH-QUINONE REDUCTASE SUBUNIT C"/>
    <property type="match status" value="1"/>
</dbReference>
<evidence type="ECO:0000256" key="1">
    <source>
        <dbReference type="ARBA" id="ARBA00022448"/>
    </source>
</evidence>
<dbReference type="InterPro" id="IPR010204">
    <property type="entry name" value="NqrC"/>
</dbReference>
<keyword evidence="4" id="KW-0597">Phosphoprotein</keyword>
<evidence type="ECO:0000256" key="3">
    <source>
        <dbReference type="ARBA" id="ARBA00022519"/>
    </source>
</evidence>
<evidence type="ECO:0000256" key="11">
    <source>
        <dbReference type="ARBA" id="ARBA00023053"/>
    </source>
</evidence>
<feature type="domain" description="FMN-binding" evidence="16">
    <location>
        <begin position="97"/>
        <end position="194"/>
    </location>
</feature>
<keyword evidence="3" id="KW-0997">Cell inner membrane</keyword>
<proteinExistence type="predicted"/>
<dbReference type="GO" id="GO:0016020">
    <property type="term" value="C:membrane"/>
    <property type="evidence" value="ECO:0007669"/>
    <property type="project" value="InterPro"/>
</dbReference>
<keyword evidence="9" id="KW-1133">Transmembrane helix</keyword>
<keyword evidence="7" id="KW-0812">Transmembrane</keyword>
<keyword evidence="13" id="KW-0830">Ubiquinone</keyword>
<evidence type="ECO:0000256" key="8">
    <source>
        <dbReference type="ARBA" id="ARBA00022967"/>
    </source>
</evidence>
<evidence type="ECO:0000256" key="10">
    <source>
        <dbReference type="ARBA" id="ARBA00023027"/>
    </source>
</evidence>
<dbReference type="RefSeq" id="WP_166204857.1">
    <property type="nucleotide sequence ID" value="NZ_VIKU02000002.1"/>
</dbReference>
<dbReference type="AlphaFoldDB" id="A0A967EDU5"/>
<keyword evidence="2" id="KW-1003">Cell membrane</keyword>
<evidence type="ECO:0000256" key="4">
    <source>
        <dbReference type="ARBA" id="ARBA00022553"/>
    </source>
</evidence>
<evidence type="ECO:0000256" key="9">
    <source>
        <dbReference type="ARBA" id="ARBA00022989"/>
    </source>
</evidence>
<keyword evidence="5" id="KW-0285">Flavoprotein</keyword>
<reference evidence="17" key="1">
    <citation type="submission" date="2019-07" db="EMBL/GenBank/DDBJ databases">
        <authorList>
            <person name="De-Chao Zhang Q."/>
        </authorList>
    </citation>
    <scope>NUCLEOTIDE SEQUENCE</scope>
    <source>
        <strain evidence="17">TP-CH-4</strain>
    </source>
</reference>
<dbReference type="Proteomes" id="UP000707206">
    <property type="component" value="Unassembled WGS sequence"/>
</dbReference>
<dbReference type="GO" id="GO:0010181">
    <property type="term" value="F:FMN binding"/>
    <property type="evidence" value="ECO:0007669"/>
    <property type="project" value="InterPro"/>
</dbReference>
<keyword evidence="10" id="KW-0520">NAD</keyword>
<comment type="caution">
    <text evidence="17">The sequence shown here is derived from an EMBL/GenBank/DDBJ whole genome shotgun (WGS) entry which is preliminary data.</text>
</comment>
<keyword evidence="8" id="KW-1278">Translocase</keyword>
<evidence type="ECO:0000313" key="18">
    <source>
        <dbReference type="Proteomes" id="UP000707206"/>
    </source>
</evidence>
<dbReference type="GO" id="GO:0006814">
    <property type="term" value="P:sodium ion transport"/>
    <property type="evidence" value="ECO:0007669"/>
    <property type="project" value="UniProtKB-KW"/>
</dbReference>
<keyword evidence="11" id="KW-0915">Sodium</keyword>
<evidence type="ECO:0000256" key="12">
    <source>
        <dbReference type="ARBA" id="ARBA00023065"/>
    </source>
</evidence>
<gene>
    <name evidence="17" type="ORF">FK220_010145</name>
</gene>
<keyword evidence="15" id="KW-0739">Sodium transport</keyword>
<evidence type="ECO:0000259" key="16">
    <source>
        <dbReference type="SMART" id="SM00900"/>
    </source>
</evidence>
<dbReference type="GO" id="GO:0016655">
    <property type="term" value="F:oxidoreductase activity, acting on NAD(P)H, quinone or similar compound as acceptor"/>
    <property type="evidence" value="ECO:0007669"/>
    <property type="project" value="InterPro"/>
</dbReference>
<dbReference type="InterPro" id="IPR007329">
    <property type="entry name" value="FMN-bd"/>
</dbReference>
<evidence type="ECO:0000256" key="13">
    <source>
        <dbReference type="ARBA" id="ARBA00023075"/>
    </source>
</evidence>
<evidence type="ECO:0000256" key="5">
    <source>
        <dbReference type="ARBA" id="ARBA00022630"/>
    </source>
</evidence>
<keyword evidence="6" id="KW-0288">FMN</keyword>
<evidence type="ECO:0000256" key="15">
    <source>
        <dbReference type="ARBA" id="ARBA00023201"/>
    </source>
</evidence>
<dbReference type="PANTHER" id="PTHR37838:SF1">
    <property type="entry name" value="NA(+)-TRANSLOCATING NADH-QUINONE REDUCTASE SUBUNIT C"/>
    <property type="match status" value="1"/>
</dbReference>
<evidence type="ECO:0000256" key="14">
    <source>
        <dbReference type="ARBA" id="ARBA00023136"/>
    </source>
</evidence>
<protein>
    <submittedName>
        <fullName evidence="17">FMN-binding protein</fullName>
    </submittedName>
</protein>
<organism evidence="17 18">
    <name type="scientific">Pelagihabitans pacificus</name>
    <dbReference type="NCBI Taxonomy" id="2696054"/>
    <lineage>
        <taxon>Bacteria</taxon>
        <taxon>Pseudomonadati</taxon>
        <taxon>Bacteroidota</taxon>
        <taxon>Flavobacteriia</taxon>
        <taxon>Flavobacteriales</taxon>
        <taxon>Flavobacteriaceae</taxon>
        <taxon>Pelagihabitans</taxon>
    </lineage>
</organism>
<keyword evidence="18" id="KW-1185">Reference proteome</keyword>
<dbReference type="Pfam" id="PF04205">
    <property type="entry name" value="FMN_bind"/>
    <property type="match status" value="1"/>
</dbReference>
<evidence type="ECO:0000256" key="6">
    <source>
        <dbReference type="ARBA" id="ARBA00022643"/>
    </source>
</evidence>